<name>A0AAW8S0H8_ENTAV</name>
<dbReference type="Proteomes" id="UP001260773">
    <property type="component" value="Unassembled WGS sequence"/>
</dbReference>
<reference evidence="2" key="1">
    <citation type="submission" date="2023-03" db="EMBL/GenBank/DDBJ databases">
        <authorList>
            <person name="Shen W."/>
            <person name="Cai J."/>
        </authorList>
    </citation>
    <scope>NUCLEOTIDE SEQUENCE</scope>
    <source>
        <strain evidence="2">P33-2</strain>
    </source>
</reference>
<keyword evidence="1" id="KW-0472">Membrane</keyword>
<organism evidence="2 3">
    <name type="scientific">Enterococcus avium</name>
    <name type="common">Streptococcus avium</name>
    <dbReference type="NCBI Taxonomy" id="33945"/>
    <lineage>
        <taxon>Bacteria</taxon>
        <taxon>Bacillati</taxon>
        <taxon>Bacillota</taxon>
        <taxon>Bacilli</taxon>
        <taxon>Lactobacillales</taxon>
        <taxon>Enterococcaceae</taxon>
        <taxon>Enterococcus</taxon>
    </lineage>
</organism>
<evidence type="ECO:0000313" key="2">
    <source>
        <dbReference type="EMBL" id="MDT2403986.1"/>
    </source>
</evidence>
<keyword evidence="1" id="KW-0812">Transmembrane</keyword>
<dbReference type="AlphaFoldDB" id="A0AAW8S0H8"/>
<accession>A0AAW8S0H8</accession>
<dbReference type="RefSeq" id="WP_311865579.1">
    <property type="nucleotide sequence ID" value="NZ_JARPWH010000074.1"/>
</dbReference>
<evidence type="ECO:0000313" key="3">
    <source>
        <dbReference type="Proteomes" id="UP001260773"/>
    </source>
</evidence>
<protein>
    <submittedName>
        <fullName evidence="2">Uncharacterized protein</fullName>
    </submittedName>
</protein>
<keyword evidence="1" id="KW-1133">Transmembrane helix</keyword>
<proteinExistence type="predicted"/>
<sequence>MKKGKLLLRGSIKMFCGFILLGLLLFGTAGTYYYWNAWIFLLTLAILMISMGGFLYLEFTL</sequence>
<gene>
    <name evidence="2" type="ORF">P7D43_16590</name>
</gene>
<feature type="transmembrane region" description="Helical" evidence="1">
    <location>
        <begin position="12"/>
        <end position="32"/>
    </location>
</feature>
<evidence type="ECO:0000256" key="1">
    <source>
        <dbReference type="SAM" id="Phobius"/>
    </source>
</evidence>
<dbReference type="EMBL" id="JARPWH010000074">
    <property type="protein sequence ID" value="MDT2403986.1"/>
    <property type="molecule type" value="Genomic_DNA"/>
</dbReference>
<feature type="transmembrane region" description="Helical" evidence="1">
    <location>
        <begin position="38"/>
        <end position="57"/>
    </location>
</feature>
<comment type="caution">
    <text evidence="2">The sequence shown here is derived from an EMBL/GenBank/DDBJ whole genome shotgun (WGS) entry which is preliminary data.</text>
</comment>